<dbReference type="InterPro" id="IPR041657">
    <property type="entry name" value="HTH_17"/>
</dbReference>
<dbReference type="NCBIfam" id="TIGR01764">
    <property type="entry name" value="excise"/>
    <property type="match status" value="1"/>
</dbReference>
<reference evidence="2 3" key="1">
    <citation type="submission" date="2020-08" db="EMBL/GenBank/DDBJ databases">
        <title>Genome sequence of Tessaracoccus defluvii JCM 17540T.</title>
        <authorList>
            <person name="Hyun D.-W."/>
            <person name="Bae J.-W."/>
        </authorList>
    </citation>
    <scope>NUCLEOTIDE SEQUENCE [LARGE SCALE GENOMIC DNA]</scope>
    <source>
        <strain evidence="2 3">JCM 17540</strain>
    </source>
</reference>
<keyword evidence="3" id="KW-1185">Reference proteome</keyword>
<dbReference type="KEGG" id="tdf:H9L22_15635"/>
<protein>
    <submittedName>
        <fullName evidence="2">Helix-turn-helix domain-containing protein</fullName>
    </submittedName>
</protein>
<gene>
    <name evidence="2" type="ORF">H9L22_15635</name>
</gene>
<dbReference type="AlphaFoldDB" id="A0A7H0H4W7"/>
<dbReference type="SUPFAM" id="SSF46955">
    <property type="entry name" value="Putative DNA-binding domain"/>
    <property type="match status" value="1"/>
</dbReference>
<accession>A0A7H0H4W7</accession>
<evidence type="ECO:0000313" key="3">
    <source>
        <dbReference type="Proteomes" id="UP000516117"/>
    </source>
</evidence>
<dbReference type="Proteomes" id="UP000516117">
    <property type="component" value="Chromosome"/>
</dbReference>
<dbReference type="Gene3D" id="1.10.1660.10">
    <property type="match status" value="1"/>
</dbReference>
<dbReference type="RefSeq" id="WP_187720713.1">
    <property type="nucleotide sequence ID" value="NZ_BAABBL010000020.1"/>
</dbReference>
<dbReference type="EMBL" id="CP060789">
    <property type="protein sequence ID" value="QNP55583.1"/>
    <property type="molecule type" value="Genomic_DNA"/>
</dbReference>
<name>A0A7H0H4W7_9ACTN</name>
<dbReference type="Pfam" id="PF12728">
    <property type="entry name" value="HTH_17"/>
    <property type="match status" value="1"/>
</dbReference>
<dbReference type="InterPro" id="IPR010093">
    <property type="entry name" value="SinI_DNA-bd"/>
</dbReference>
<sequence length="139" mass="15278">MSTLTPTDFVFLDEASEDAMAELIVEGRRYRLTPRALKVVVEIVDGLEAGDDVVVTRAKPLLSTQEAANLLGISRPSLVRLLDEGLIPFERPAGVHRRVTRAAIEAYLKEAPARRAAALAEMAETYAPELETEGFIETR</sequence>
<proteinExistence type="predicted"/>
<organism evidence="2 3">
    <name type="scientific">Tessaracoccus defluvii</name>
    <dbReference type="NCBI Taxonomy" id="1285901"/>
    <lineage>
        <taxon>Bacteria</taxon>
        <taxon>Bacillati</taxon>
        <taxon>Actinomycetota</taxon>
        <taxon>Actinomycetes</taxon>
        <taxon>Propionibacteriales</taxon>
        <taxon>Propionibacteriaceae</taxon>
        <taxon>Tessaracoccus</taxon>
    </lineage>
</organism>
<dbReference type="InterPro" id="IPR009061">
    <property type="entry name" value="DNA-bd_dom_put_sf"/>
</dbReference>
<evidence type="ECO:0000259" key="1">
    <source>
        <dbReference type="Pfam" id="PF12728"/>
    </source>
</evidence>
<dbReference type="GO" id="GO:0003677">
    <property type="term" value="F:DNA binding"/>
    <property type="evidence" value="ECO:0007669"/>
    <property type="project" value="InterPro"/>
</dbReference>
<feature type="domain" description="Helix-turn-helix" evidence="1">
    <location>
        <begin position="61"/>
        <end position="110"/>
    </location>
</feature>
<evidence type="ECO:0000313" key="2">
    <source>
        <dbReference type="EMBL" id="QNP55583.1"/>
    </source>
</evidence>